<dbReference type="GO" id="GO:0005886">
    <property type="term" value="C:plasma membrane"/>
    <property type="evidence" value="ECO:0007669"/>
    <property type="project" value="UniProtKB-SubCell"/>
</dbReference>
<evidence type="ECO:0000256" key="7">
    <source>
        <dbReference type="SAM" id="Phobius"/>
    </source>
</evidence>
<evidence type="ECO:0000256" key="3">
    <source>
        <dbReference type="ARBA" id="ARBA00022475"/>
    </source>
</evidence>
<evidence type="ECO:0000259" key="8">
    <source>
        <dbReference type="PROSITE" id="PS50850"/>
    </source>
</evidence>
<evidence type="ECO:0000256" key="2">
    <source>
        <dbReference type="ARBA" id="ARBA00022448"/>
    </source>
</evidence>
<dbReference type="InterPro" id="IPR011701">
    <property type="entry name" value="MFS"/>
</dbReference>
<feature type="transmembrane region" description="Helical" evidence="7">
    <location>
        <begin position="427"/>
        <end position="446"/>
    </location>
</feature>
<dbReference type="EMBL" id="FWXR01000005">
    <property type="protein sequence ID" value="SMC64523.1"/>
    <property type="molecule type" value="Genomic_DNA"/>
</dbReference>
<sequence length="463" mass="48056">MDRIVPIVLAVALFMENMDSTVIATSLPAIAADIGTSPIALKLALTSYYVALAVFIPISGRIADAFGPKLVFRLAIAVFVVGSLACAISGSLEDFVIARFVQGMGGAMMTPVGRLLLVRAVPKSDLVAAMAWFTIPALIGPLIGPPLGGAIATYADWRWIFLINLPIGIIGILLATRYLPKVERVRGIHFDGRGFVLSGLACSGIVFGCSIVSLPALPPVVGVVTAAIGLVCAGLYVRHARRTEEPLLKLSLLRVRTLRAAVLGGAFFRIGAGATPFLLPLMLQLGFGYTPLQSGLVTCVSIGGAMAMKLLAKPTLKRFGFRPTLVATALIGGSLTACLGLYRPDSHVVIVLILLLVGGFFRSLFFTSINAIAFADVPTRATGDATAMMGAFQQVSIATGVALAGGILEAGMLISGRETSSLADFSAAFFAVGAVTAAASLVFLGLPREAGDEVAGRKVPAAE</sequence>
<dbReference type="PRINTS" id="PR01036">
    <property type="entry name" value="TCRTETB"/>
</dbReference>
<dbReference type="InterPro" id="IPR020846">
    <property type="entry name" value="MFS_dom"/>
</dbReference>
<feature type="transmembrane region" description="Helical" evidence="7">
    <location>
        <begin position="129"/>
        <end position="151"/>
    </location>
</feature>
<dbReference type="PROSITE" id="PS50850">
    <property type="entry name" value="MFS"/>
    <property type="match status" value="1"/>
</dbReference>
<dbReference type="Gene3D" id="1.20.1250.20">
    <property type="entry name" value="MFS general substrate transporter like domains"/>
    <property type="match status" value="1"/>
</dbReference>
<evidence type="ECO:0000256" key="6">
    <source>
        <dbReference type="ARBA" id="ARBA00023136"/>
    </source>
</evidence>
<feature type="transmembrane region" description="Helical" evidence="7">
    <location>
        <begin position="40"/>
        <end position="58"/>
    </location>
</feature>
<evidence type="ECO:0000313" key="10">
    <source>
        <dbReference type="Proteomes" id="UP000192656"/>
    </source>
</evidence>
<dbReference type="GO" id="GO:0022857">
    <property type="term" value="F:transmembrane transporter activity"/>
    <property type="evidence" value="ECO:0007669"/>
    <property type="project" value="InterPro"/>
</dbReference>
<dbReference type="Proteomes" id="UP000192656">
    <property type="component" value="Unassembled WGS sequence"/>
</dbReference>
<feature type="transmembrane region" description="Helical" evidence="7">
    <location>
        <begin position="157"/>
        <end position="175"/>
    </location>
</feature>
<keyword evidence="10" id="KW-1185">Reference proteome</keyword>
<dbReference type="InterPro" id="IPR036259">
    <property type="entry name" value="MFS_trans_sf"/>
</dbReference>
<keyword evidence="4 7" id="KW-0812">Transmembrane</keyword>
<keyword evidence="5 7" id="KW-1133">Transmembrane helix</keyword>
<reference evidence="9 10" key="1">
    <citation type="submission" date="2017-04" db="EMBL/GenBank/DDBJ databases">
        <authorList>
            <person name="Afonso C.L."/>
            <person name="Miller P.J."/>
            <person name="Scott M.A."/>
            <person name="Spackman E."/>
            <person name="Goraichik I."/>
            <person name="Dimitrov K.M."/>
            <person name="Suarez D.L."/>
            <person name="Swayne D.E."/>
        </authorList>
    </citation>
    <scope>NUCLEOTIDE SEQUENCE [LARGE SCALE GENOMIC DNA]</scope>
    <source>
        <strain evidence="9 10">CGMCC 1.10972</strain>
    </source>
</reference>
<keyword evidence="3" id="KW-1003">Cell membrane</keyword>
<feature type="transmembrane region" description="Helical" evidence="7">
    <location>
        <begin position="258"/>
        <end position="279"/>
    </location>
</feature>
<accession>A0A1W2AV04</accession>
<feature type="transmembrane region" description="Helical" evidence="7">
    <location>
        <begin position="70"/>
        <end position="90"/>
    </location>
</feature>
<evidence type="ECO:0000256" key="1">
    <source>
        <dbReference type="ARBA" id="ARBA00004651"/>
    </source>
</evidence>
<dbReference type="PANTHER" id="PTHR42718">
    <property type="entry name" value="MAJOR FACILITATOR SUPERFAMILY MULTIDRUG TRANSPORTER MFSC"/>
    <property type="match status" value="1"/>
</dbReference>
<feature type="transmembrane region" description="Helical" evidence="7">
    <location>
        <begin position="195"/>
        <end position="214"/>
    </location>
</feature>
<dbReference type="AlphaFoldDB" id="A0A1W2AV04"/>
<keyword evidence="6 7" id="KW-0472">Membrane</keyword>
<dbReference type="RefSeq" id="WP_084409537.1">
    <property type="nucleotide sequence ID" value="NZ_FWXR01000005.1"/>
</dbReference>
<name>A0A1W2AV04_9HYPH</name>
<dbReference type="OrthoDB" id="9812221at2"/>
<feature type="domain" description="Major facilitator superfamily (MFS) profile" evidence="8">
    <location>
        <begin position="5"/>
        <end position="451"/>
    </location>
</feature>
<proteinExistence type="predicted"/>
<dbReference type="Gene3D" id="1.20.1720.10">
    <property type="entry name" value="Multidrug resistance protein D"/>
    <property type="match status" value="1"/>
</dbReference>
<feature type="transmembrane region" description="Helical" evidence="7">
    <location>
        <begin position="96"/>
        <end position="117"/>
    </location>
</feature>
<feature type="transmembrane region" description="Helical" evidence="7">
    <location>
        <begin position="395"/>
        <end position="415"/>
    </location>
</feature>
<dbReference type="STRING" id="937218.SAMN06297251_105103"/>
<organism evidence="9 10">
    <name type="scientific">Fulvimarina manganoxydans</name>
    <dbReference type="NCBI Taxonomy" id="937218"/>
    <lineage>
        <taxon>Bacteria</taxon>
        <taxon>Pseudomonadati</taxon>
        <taxon>Pseudomonadota</taxon>
        <taxon>Alphaproteobacteria</taxon>
        <taxon>Hyphomicrobiales</taxon>
        <taxon>Aurantimonadaceae</taxon>
        <taxon>Fulvimarina</taxon>
    </lineage>
</organism>
<gene>
    <name evidence="9" type="ORF">SAMN06297251_105103</name>
</gene>
<feature type="transmembrane region" description="Helical" evidence="7">
    <location>
        <begin position="324"/>
        <end position="342"/>
    </location>
</feature>
<feature type="transmembrane region" description="Helical" evidence="7">
    <location>
        <begin position="348"/>
        <end position="374"/>
    </location>
</feature>
<protein>
    <submittedName>
        <fullName evidence="9">Drug resistance transporter, EmrB/QacA subfamily</fullName>
    </submittedName>
</protein>
<keyword evidence="2" id="KW-0813">Transport</keyword>
<feature type="transmembrane region" description="Helical" evidence="7">
    <location>
        <begin position="220"/>
        <end position="237"/>
    </location>
</feature>
<dbReference type="Pfam" id="PF07690">
    <property type="entry name" value="MFS_1"/>
    <property type="match status" value="2"/>
</dbReference>
<dbReference type="SUPFAM" id="SSF103473">
    <property type="entry name" value="MFS general substrate transporter"/>
    <property type="match status" value="1"/>
</dbReference>
<evidence type="ECO:0000256" key="4">
    <source>
        <dbReference type="ARBA" id="ARBA00022692"/>
    </source>
</evidence>
<evidence type="ECO:0000313" key="9">
    <source>
        <dbReference type="EMBL" id="SMC64523.1"/>
    </source>
</evidence>
<comment type="subcellular location">
    <subcellularLocation>
        <location evidence="1">Cell membrane</location>
        <topology evidence="1">Multi-pass membrane protein</topology>
    </subcellularLocation>
</comment>
<dbReference type="PANTHER" id="PTHR42718:SF46">
    <property type="entry name" value="BLR6921 PROTEIN"/>
    <property type="match status" value="1"/>
</dbReference>
<evidence type="ECO:0000256" key="5">
    <source>
        <dbReference type="ARBA" id="ARBA00022989"/>
    </source>
</evidence>